<evidence type="ECO:0000313" key="2">
    <source>
        <dbReference type="Proteomes" id="UP000626109"/>
    </source>
</evidence>
<evidence type="ECO:0000313" key="1">
    <source>
        <dbReference type="EMBL" id="CAE8699718.1"/>
    </source>
</evidence>
<organism evidence="1 2">
    <name type="scientific">Polarella glacialis</name>
    <name type="common">Dinoflagellate</name>
    <dbReference type="NCBI Taxonomy" id="89957"/>
    <lineage>
        <taxon>Eukaryota</taxon>
        <taxon>Sar</taxon>
        <taxon>Alveolata</taxon>
        <taxon>Dinophyceae</taxon>
        <taxon>Suessiales</taxon>
        <taxon>Suessiaceae</taxon>
        <taxon>Polarella</taxon>
    </lineage>
</organism>
<dbReference type="Proteomes" id="UP000626109">
    <property type="component" value="Unassembled WGS sequence"/>
</dbReference>
<comment type="caution">
    <text evidence="1">The sequence shown here is derived from an EMBL/GenBank/DDBJ whole genome shotgun (WGS) entry which is preliminary data.</text>
</comment>
<dbReference type="EMBL" id="CAJNNW010029288">
    <property type="protein sequence ID" value="CAE8699718.1"/>
    <property type="molecule type" value="Genomic_DNA"/>
</dbReference>
<sequence length="99" mass="10925">MQQNVFGCNSNASMDETLSVASGSSPFSYLRPVTADQYKVERPHRPKGRRGRPRSTWADSMFKEAVATSGAVVALRNLWRSTPEAKSAWQALVHQRCGG</sequence>
<protein>
    <submittedName>
        <fullName evidence="1">Uncharacterized protein</fullName>
    </submittedName>
</protein>
<gene>
    <name evidence="1" type="ORF">PGLA2088_LOCUS31283</name>
</gene>
<proteinExistence type="predicted"/>
<name>A0A813K887_POLGL</name>
<accession>A0A813K887</accession>
<dbReference type="AlphaFoldDB" id="A0A813K887"/>
<reference evidence="1" key="1">
    <citation type="submission" date="2021-02" db="EMBL/GenBank/DDBJ databases">
        <authorList>
            <person name="Dougan E. K."/>
            <person name="Rhodes N."/>
            <person name="Thang M."/>
            <person name="Chan C."/>
        </authorList>
    </citation>
    <scope>NUCLEOTIDE SEQUENCE</scope>
</reference>